<dbReference type="AlphaFoldDB" id="F8PPU7"/>
<feature type="region of interest" description="Disordered" evidence="1">
    <location>
        <begin position="193"/>
        <end position="231"/>
    </location>
</feature>
<feature type="compositionally biased region" description="Gly residues" evidence="1">
    <location>
        <begin position="217"/>
        <end position="231"/>
    </location>
</feature>
<organism evidence="4">
    <name type="scientific">Serpula lacrymans var. lacrymans (strain S7.3)</name>
    <name type="common">Dry rot fungus</name>
    <dbReference type="NCBI Taxonomy" id="936435"/>
    <lineage>
        <taxon>Eukaryota</taxon>
        <taxon>Fungi</taxon>
        <taxon>Dikarya</taxon>
        <taxon>Basidiomycota</taxon>
        <taxon>Agaricomycotina</taxon>
        <taxon>Agaricomycetes</taxon>
        <taxon>Agaricomycetidae</taxon>
        <taxon>Boletales</taxon>
        <taxon>Coniophorineae</taxon>
        <taxon>Serpulaceae</taxon>
        <taxon>Serpula</taxon>
    </lineage>
</organism>
<name>F8PPU7_SERL3</name>
<dbReference type="EMBL" id="GL945477">
    <property type="protein sequence ID" value="EGO01464.1"/>
    <property type="molecule type" value="Genomic_DNA"/>
</dbReference>
<dbReference type="SMART" id="SM00456">
    <property type="entry name" value="WW"/>
    <property type="match status" value="1"/>
</dbReference>
<feature type="region of interest" description="Disordered" evidence="1">
    <location>
        <begin position="1"/>
        <end position="22"/>
    </location>
</feature>
<evidence type="ECO:0000259" key="2">
    <source>
        <dbReference type="SMART" id="SM00456"/>
    </source>
</evidence>
<evidence type="ECO:0000313" key="4">
    <source>
        <dbReference type="Proteomes" id="UP000008063"/>
    </source>
</evidence>
<feature type="region of interest" description="Disordered" evidence="1">
    <location>
        <begin position="39"/>
        <end position="180"/>
    </location>
</feature>
<gene>
    <name evidence="3" type="ORF">SERLA73DRAFT_176741</name>
</gene>
<dbReference type="Proteomes" id="UP000008063">
    <property type="component" value="Unassembled WGS sequence"/>
</dbReference>
<feature type="domain" description="WW" evidence="2">
    <location>
        <begin position="16"/>
        <end position="51"/>
    </location>
</feature>
<evidence type="ECO:0000313" key="3">
    <source>
        <dbReference type="EMBL" id="EGO01464.1"/>
    </source>
</evidence>
<feature type="compositionally biased region" description="Gly residues" evidence="1">
    <location>
        <begin position="96"/>
        <end position="106"/>
    </location>
</feature>
<dbReference type="InParanoid" id="F8PPU7"/>
<dbReference type="Gene3D" id="2.20.70.10">
    <property type="match status" value="1"/>
</dbReference>
<dbReference type="InterPro" id="IPR036020">
    <property type="entry name" value="WW_dom_sf"/>
</dbReference>
<feature type="compositionally biased region" description="Gly residues" evidence="1">
    <location>
        <begin position="114"/>
        <end position="139"/>
    </location>
</feature>
<accession>F8PPU7</accession>
<sequence length="231" mass="24418">MASPPPYSGSGPNPRELPPGWTSQWDSNYNAWFYVNTRENPPRSSWVHPYATAPSRSPPPQQFAPAMGAPPNREFNRSPYGEYNQGGWQNQPPQQYGGGPPGGYGTGYQPSYGGPPGGGYGGPQGEYRGNPGGYGGPMGGYPQEQERGFFGGGQSRPTYQQQPPAPPKKSGPGMGTALLAGGAGLVGGALLMDAFEDHNEDEREEGYDQGFQDGADDYGGGGYDDNGGDNW</sequence>
<keyword evidence="4" id="KW-1185">Reference proteome</keyword>
<dbReference type="OMA" id="RWNDQYK"/>
<dbReference type="OrthoDB" id="2367685at2759"/>
<feature type="compositionally biased region" description="Low complexity" evidence="1">
    <location>
        <begin position="83"/>
        <end position="95"/>
    </location>
</feature>
<dbReference type="InterPro" id="IPR001202">
    <property type="entry name" value="WW_dom"/>
</dbReference>
<proteinExistence type="predicted"/>
<dbReference type="SUPFAM" id="SSF51045">
    <property type="entry name" value="WW domain"/>
    <property type="match status" value="1"/>
</dbReference>
<dbReference type="HOGENOM" id="CLU_091402_1_0_1"/>
<evidence type="ECO:0000256" key="1">
    <source>
        <dbReference type="SAM" id="MobiDB-lite"/>
    </source>
</evidence>
<dbReference type="STRING" id="936435.F8PPU7"/>
<reference evidence="4" key="1">
    <citation type="journal article" date="2011" name="Science">
        <title>The plant cell wall-decomposing machinery underlies the functional diversity of forest fungi.</title>
        <authorList>
            <person name="Eastwood D.C."/>
            <person name="Floudas D."/>
            <person name="Binder M."/>
            <person name="Majcherczyk A."/>
            <person name="Schneider P."/>
            <person name="Aerts A."/>
            <person name="Asiegbu F.O."/>
            <person name="Baker S.E."/>
            <person name="Barry K."/>
            <person name="Bendiksby M."/>
            <person name="Blumentritt M."/>
            <person name="Coutinho P.M."/>
            <person name="Cullen D."/>
            <person name="de Vries R.P."/>
            <person name="Gathman A."/>
            <person name="Goodell B."/>
            <person name="Henrissat B."/>
            <person name="Ihrmark K."/>
            <person name="Kauserud H."/>
            <person name="Kohler A."/>
            <person name="LaButti K."/>
            <person name="Lapidus A."/>
            <person name="Lavin J.L."/>
            <person name="Lee Y.-H."/>
            <person name="Lindquist E."/>
            <person name="Lilly W."/>
            <person name="Lucas S."/>
            <person name="Morin E."/>
            <person name="Murat C."/>
            <person name="Oguiza J.A."/>
            <person name="Park J."/>
            <person name="Pisabarro A.G."/>
            <person name="Riley R."/>
            <person name="Rosling A."/>
            <person name="Salamov A."/>
            <person name="Schmidt O."/>
            <person name="Schmutz J."/>
            <person name="Skrede I."/>
            <person name="Stenlid J."/>
            <person name="Wiebenga A."/>
            <person name="Xie X."/>
            <person name="Kuees U."/>
            <person name="Hibbett D.S."/>
            <person name="Hoffmeister D."/>
            <person name="Hoegberg N."/>
            <person name="Martin F."/>
            <person name="Grigoriev I.V."/>
            <person name="Watkinson S.C."/>
        </authorList>
    </citation>
    <scope>NUCLEOTIDE SEQUENCE [LARGE SCALE GENOMIC DNA]</scope>
    <source>
        <strain evidence="4">strain S7.3</strain>
    </source>
</reference>
<protein>
    <recommendedName>
        <fullName evidence="2">WW domain-containing protein</fullName>
    </recommendedName>
</protein>